<accession>A0AAV1QV10</accession>
<dbReference type="Pfam" id="PF00560">
    <property type="entry name" value="LRR_1"/>
    <property type="match status" value="1"/>
</dbReference>
<reference evidence="3 4" key="1">
    <citation type="submission" date="2024-01" db="EMBL/GenBank/DDBJ databases">
        <authorList>
            <person name="Waweru B."/>
        </authorList>
    </citation>
    <scope>NUCLEOTIDE SEQUENCE [LARGE SCALE GENOMIC DNA]</scope>
</reference>
<comment type="subcellular location">
    <subcellularLocation>
        <location evidence="1">Membrane</location>
        <topology evidence="1">Single-pass type I membrane protein</topology>
    </subcellularLocation>
</comment>
<dbReference type="PANTHER" id="PTHR48006:SF68">
    <property type="entry name" value="PROTEIN KINASE DOMAIN-CONTAINING PROTEIN"/>
    <property type="match status" value="1"/>
</dbReference>
<name>A0AAV1QV10_9ROSI</name>
<protein>
    <submittedName>
        <fullName evidence="3">Uncharacterized protein</fullName>
    </submittedName>
</protein>
<keyword evidence="4" id="KW-1185">Reference proteome</keyword>
<dbReference type="InterPro" id="IPR001611">
    <property type="entry name" value="Leu-rich_rpt"/>
</dbReference>
<comment type="caution">
    <text evidence="3">The sequence shown here is derived from an EMBL/GenBank/DDBJ whole genome shotgun (WGS) entry which is preliminary data.</text>
</comment>
<dbReference type="AlphaFoldDB" id="A0AAV1QV10"/>
<dbReference type="Proteomes" id="UP001314170">
    <property type="component" value="Unassembled WGS sequence"/>
</dbReference>
<evidence type="ECO:0000256" key="2">
    <source>
        <dbReference type="SAM" id="Phobius"/>
    </source>
</evidence>
<keyword evidence="2" id="KW-0812">Transmembrane</keyword>
<dbReference type="EMBL" id="CAWUPB010000793">
    <property type="protein sequence ID" value="CAK7324889.1"/>
    <property type="molecule type" value="Genomic_DNA"/>
</dbReference>
<sequence>MGCALANGPHPHLFLQVFIICSITFFCFGFAASASAKLHVQEVKVLREIVKKMGKKDWDFSKDPCSGEGNWSIVDERKGFENSVTCDCSFNNNSSCHLVSIALKSQNLSGIIRPEFSKLRYLKQLDLSRNLFTGVVPPQWGTLQLEEL</sequence>
<organism evidence="3 4">
    <name type="scientific">Dovyalis caffra</name>
    <dbReference type="NCBI Taxonomy" id="77055"/>
    <lineage>
        <taxon>Eukaryota</taxon>
        <taxon>Viridiplantae</taxon>
        <taxon>Streptophyta</taxon>
        <taxon>Embryophyta</taxon>
        <taxon>Tracheophyta</taxon>
        <taxon>Spermatophyta</taxon>
        <taxon>Magnoliopsida</taxon>
        <taxon>eudicotyledons</taxon>
        <taxon>Gunneridae</taxon>
        <taxon>Pentapetalae</taxon>
        <taxon>rosids</taxon>
        <taxon>fabids</taxon>
        <taxon>Malpighiales</taxon>
        <taxon>Salicaceae</taxon>
        <taxon>Flacourtieae</taxon>
        <taxon>Dovyalis</taxon>
    </lineage>
</organism>
<proteinExistence type="predicted"/>
<keyword evidence="2" id="KW-1133">Transmembrane helix</keyword>
<feature type="transmembrane region" description="Helical" evidence="2">
    <location>
        <begin position="13"/>
        <end position="34"/>
    </location>
</feature>
<dbReference type="Gene3D" id="3.80.10.10">
    <property type="entry name" value="Ribonuclease Inhibitor"/>
    <property type="match status" value="1"/>
</dbReference>
<dbReference type="InterPro" id="IPR051824">
    <property type="entry name" value="LRR_Rcpt-Like_S/T_Kinase"/>
</dbReference>
<evidence type="ECO:0000313" key="4">
    <source>
        <dbReference type="Proteomes" id="UP001314170"/>
    </source>
</evidence>
<dbReference type="PANTHER" id="PTHR48006">
    <property type="entry name" value="LEUCINE-RICH REPEAT-CONTAINING PROTEIN DDB_G0281931-RELATED"/>
    <property type="match status" value="1"/>
</dbReference>
<dbReference type="SUPFAM" id="SSF52058">
    <property type="entry name" value="L domain-like"/>
    <property type="match status" value="1"/>
</dbReference>
<evidence type="ECO:0000256" key="1">
    <source>
        <dbReference type="ARBA" id="ARBA00004479"/>
    </source>
</evidence>
<gene>
    <name evidence="3" type="ORF">DCAF_LOCUS2555</name>
</gene>
<keyword evidence="2" id="KW-0472">Membrane</keyword>
<evidence type="ECO:0000313" key="3">
    <source>
        <dbReference type="EMBL" id="CAK7324889.1"/>
    </source>
</evidence>
<dbReference type="GO" id="GO:0016020">
    <property type="term" value="C:membrane"/>
    <property type="evidence" value="ECO:0007669"/>
    <property type="project" value="UniProtKB-SubCell"/>
</dbReference>
<dbReference type="InterPro" id="IPR032675">
    <property type="entry name" value="LRR_dom_sf"/>
</dbReference>